<dbReference type="GO" id="GO:0004252">
    <property type="term" value="F:serine-type endopeptidase activity"/>
    <property type="evidence" value="ECO:0007669"/>
    <property type="project" value="InterPro"/>
</dbReference>
<evidence type="ECO:0000256" key="6">
    <source>
        <dbReference type="RuleBase" id="RU363034"/>
    </source>
</evidence>
<feature type="non-terminal residue" evidence="9">
    <location>
        <position position="493"/>
    </location>
</feature>
<sequence>MKVLILLGLFGLGVVLAEETILLYYHENVGIPEAARIKHVEQAMDFDGRIVGGSPAAVGTYPFLVGLVITLTTGGSSVCGSSMLSNTRAVTAAHCWWDGRNRARQFTLVFGSARLFSGGTRVVTSNVAMHGSYNTNTLSNDVAVISFSHVAYTNVINRIALPSGSLLNSNFAGASAQAAGYGRTTAGISQNQVQSHVTLQVVNNAVCQQAFGSMILASTLCTSGSNGRNRRHLFWFHPRLSGGHAGRVRESDVIRLLDSGAALNANERRRSSNKFGLGVVLAEETILLYYHENVGIPEAARIKHVEQAMDFDGRIVGGSPAAVGTYPFLVGLVITLTSGGTSVCGSSMLSNTRAITAAHCWWDGRNRARQFTLVFGSARLFSGGTRVVSSSVAMHGYYDTETLSNDVAIIRFSHVAYTISGIYLNQVQSHVTLQVINNAVCQQAYGSMVLASTLCTSGDNGRSTCSGDSGGPLTITSGGQRVLVLTKSVFISR</sequence>
<protein>
    <submittedName>
        <fullName evidence="9">Serine protease</fullName>
    </submittedName>
</protein>
<keyword evidence="3 6" id="KW-0378">Hydrolase</keyword>
<proteinExistence type="inferred from homology"/>
<feature type="signal peptide" evidence="7">
    <location>
        <begin position="1"/>
        <end position="17"/>
    </location>
</feature>
<dbReference type="AlphaFoldDB" id="A0A0L7L962"/>
<dbReference type="InterPro" id="IPR009003">
    <property type="entry name" value="Peptidase_S1_PA"/>
</dbReference>
<evidence type="ECO:0000313" key="10">
    <source>
        <dbReference type="Proteomes" id="UP000037510"/>
    </source>
</evidence>
<evidence type="ECO:0000256" key="5">
    <source>
        <dbReference type="ARBA" id="ARBA00023157"/>
    </source>
</evidence>
<dbReference type="PANTHER" id="PTHR24276">
    <property type="entry name" value="POLYSERASE-RELATED"/>
    <property type="match status" value="1"/>
</dbReference>
<name>A0A0L7L962_OPEBR</name>
<dbReference type="InterPro" id="IPR001254">
    <property type="entry name" value="Trypsin_dom"/>
</dbReference>
<dbReference type="GO" id="GO:0006508">
    <property type="term" value="P:proteolysis"/>
    <property type="evidence" value="ECO:0007669"/>
    <property type="project" value="UniProtKB-KW"/>
</dbReference>
<evidence type="ECO:0000256" key="1">
    <source>
        <dbReference type="ARBA" id="ARBA00007664"/>
    </source>
</evidence>
<gene>
    <name evidence="9" type="ORF">OBRU01_13091</name>
</gene>
<dbReference type="SUPFAM" id="SSF50494">
    <property type="entry name" value="Trypsin-like serine proteases"/>
    <property type="match status" value="2"/>
</dbReference>
<keyword evidence="2 6" id="KW-0645">Protease</keyword>
<comment type="similarity">
    <text evidence="1">Belongs to the peptidase S1 family.</text>
</comment>
<reference evidence="9 10" key="1">
    <citation type="journal article" date="2015" name="Genome Biol. Evol.">
        <title>The genome of winter moth (Operophtera brumata) provides a genomic perspective on sexual dimorphism and phenology.</title>
        <authorList>
            <person name="Derks M.F."/>
            <person name="Smit S."/>
            <person name="Salis L."/>
            <person name="Schijlen E."/>
            <person name="Bossers A."/>
            <person name="Mateman C."/>
            <person name="Pijl A.S."/>
            <person name="de Ridder D."/>
            <person name="Groenen M.A."/>
            <person name="Visser M.E."/>
            <person name="Megens H.J."/>
        </authorList>
    </citation>
    <scope>NUCLEOTIDE SEQUENCE [LARGE SCALE GENOMIC DNA]</scope>
    <source>
        <strain evidence="9">WM2013NL</strain>
        <tissue evidence="9">Head and thorax</tissue>
    </source>
</reference>
<keyword evidence="7" id="KW-0732">Signal</keyword>
<dbReference type="Gene3D" id="2.40.10.10">
    <property type="entry name" value="Trypsin-like serine proteases"/>
    <property type="match status" value="3"/>
</dbReference>
<dbReference type="InterPro" id="IPR033116">
    <property type="entry name" value="TRYPSIN_SER"/>
</dbReference>
<dbReference type="PROSITE" id="PS50240">
    <property type="entry name" value="TRYPSIN_DOM"/>
    <property type="match status" value="1"/>
</dbReference>
<dbReference type="SMART" id="SM00020">
    <property type="entry name" value="Tryp_SPc"/>
    <property type="match status" value="2"/>
</dbReference>
<dbReference type="InterPro" id="IPR043504">
    <property type="entry name" value="Peptidase_S1_PA_chymotrypsin"/>
</dbReference>
<dbReference type="Pfam" id="PF00089">
    <property type="entry name" value="Trypsin"/>
    <property type="match status" value="3"/>
</dbReference>
<dbReference type="STRING" id="104452.A0A0L7L962"/>
<evidence type="ECO:0000256" key="7">
    <source>
        <dbReference type="SAM" id="SignalP"/>
    </source>
</evidence>
<evidence type="ECO:0000256" key="2">
    <source>
        <dbReference type="ARBA" id="ARBA00022670"/>
    </source>
</evidence>
<dbReference type="Proteomes" id="UP000037510">
    <property type="component" value="Unassembled WGS sequence"/>
</dbReference>
<dbReference type="EMBL" id="JTDY01002254">
    <property type="protein sequence ID" value="KOB71786.1"/>
    <property type="molecule type" value="Genomic_DNA"/>
</dbReference>
<keyword evidence="10" id="KW-1185">Reference proteome</keyword>
<dbReference type="InterPro" id="IPR050430">
    <property type="entry name" value="Peptidase_S1"/>
</dbReference>
<keyword evidence="4 6" id="KW-0720">Serine protease</keyword>
<feature type="chain" id="PRO_5005573109" evidence="7">
    <location>
        <begin position="18"/>
        <end position="493"/>
    </location>
</feature>
<evidence type="ECO:0000256" key="3">
    <source>
        <dbReference type="ARBA" id="ARBA00022801"/>
    </source>
</evidence>
<comment type="caution">
    <text evidence="9">The sequence shown here is derived from an EMBL/GenBank/DDBJ whole genome shotgun (WGS) entry which is preliminary data.</text>
</comment>
<organism evidence="9 10">
    <name type="scientific">Operophtera brumata</name>
    <name type="common">Winter moth</name>
    <name type="synonym">Phalaena brumata</name>
    <dbReference type="NCBI Taxonomy" id="104452"/>
    <lineage>
        <taxon>Eukaryota</taxon>
        <taxon>Metazoa</taxon>
        <taxon>Ecdysozoa</taxon>
        <taxon>Arthropoda</taxon>
        <taxon>Hexapoda</taxon>
        <taxon>Insecta</taxon>
        <taxon>Pterygota</taxon>
        <taxon>Neoptera</taxon>
        <taxon>Endopterygota</taxon>
        <taxon>Lepidoptera</taxon>
        <taxon>Glossata</taxon>
        <taxon>Ditrysia</taxon>
        <taxon>Geometroidea</taxon>
        <taxon>Geometridae</taxon>
        <taxon>Larentiinae</taxon>
        <taxon>Operophtera</taxon>
    </lineage>
</organism>
<dbReference type="InterPro" id="IPR001314">
    <property type="entry name" value="Peptidase_S1A"/>
</dbReference>
<evidence type="ECO:0000313" key="9">
    <source>
        <dbReference type="EMBL" id="KOB71786.1"/>
    </source>
</evidence>
<accession>A0A0L7L962</accession>
<dbReference type="PROSITE" id="PS00134">
    <property type="entry name" value="TRYPSIN_HIS"/>
    <property type="match status" value="2"/>
</dbReference>
<dbReference type="PANTHER" id="PTHR24276:SF91">
    <property type="entry name" value="AT26814P-RELATED"/>
    <property type="match status" value="1"/>
</dbReference>
<keyword evidence="5" id="KW-1015">Disulfide bond</keyword>
<dbReference type="InterPro" id="IPR018114">
    <property type="entry name" value="TRYPSIN_HIS"/>
</dbReference>
<evidence type="ECO:0000259" key="8">
    <source>
        <dbReference type="PROSITE" id="PS50240"/>
    </source>
</evidence>
<feature type="domain" description="Peptidase S1" evidence="8">
    <location>
        <begin position="50"/>
        <end position="493"/>
    </location>
</feature>
<dbReference type="PROSITE" id="PS00135">
    <property type="entry name" value="TRYPSIN_SER"/>
    <property type="match status" value="1"/>
</dbReference>
<evidence type="ECO:0000256" key="4">
    <source>
        <dbReference type="ARBA" id="ARBA00022825"/>
    </source>
</evidence>
<dbReference type="PRINTS" id="PR00722">
    <property type="entry name" value="CHYMOTRYPSIN"/>
</dbReference>